<reference evidence="5 6" key="1">
    <citation type="submission" date="2020-02" db="EMBL/GenBank/DDBJ databases">
        <title>Whole genome PO2S7.</title>
        <authorList>
            <person name="Singha K.M."/>
        </authorList>
    </citation>
    <scope>NUCLEOTIDE SEQUENCE [LARGE SCALE GENOMIC DNA]</scope>
    <source>
        <strain evidence="5 6">PO2S7</strain>
    </source>
</reference>
<dbReference type="PANTHER" id="PTHR34596:SF2">
    <property type="entry name" value="CHITOPORIN"/>
    <property type="match status" value="1"/>
</dbReference>
<evidence type="ECO:0000313" key="6">
    <source>
        <dbReference type="Proteomes" id="UP000503580"/>
    </source>
</evidence>
<dbReference type="InterPro" id="IPR005318">
    <property type="entry name" value="OM_porin_bac"/>
</dbReference>
<gene>
    <name evidence="5" type="ORF">GY169_15370</name>
</gene>
<dbReference type="AlphaFoldDB" id="A0A6G9RMB5"/>
<dbReference type="PROSITE" id="PS51257">
    <property type="entry name" value="PROKAR_LIPOPROTEIN"/>
    <property type="match status" value="1"/>
</dbReference>
<keyword evidence="3 4" id="KW-0732">Signal</keyword>
<comment type="similarity">
    <text evidence="1">Belongs to the outer membrane porin (Opr) (TC 1.B.25) family.</text>
</comment>
<dbReference type="Proteomes" id="UP000503580">
    <property type="component" value="Chromosome"/>
</dbReference>
<dbReference type="Gene3D" id="2.40.160.10">
    <property type="entry name" value="Porin"/>
    <property type="match status" value="1"/>
</dbReference>
<dbReference type="GO" id="GO:0016020">
    <property type="term" value="C:membrane"/>
    <property type="evidence" value="ECO:0007669"/>
    <property type="project" value="InterPro"/>
</dbReference>
<organism evidence="5 6">
    <name type="scientific">Kluyvera genomosp. 3</name>
    <dbReference type="NCBI Taxonomy" id="2774055"/>
    <lineage>
        <taxon>Bacteria</taxon>
        <taxon>Pseudomonadati</taxon>
        <taxon>Pseudomonadota</taxon>
        <taxon>Gammaproteobacteria</taxon>
        <taxon>Enterobacterales</taxon>
        <taxon>Enterobacteriaceae</taxon>
        <taxon>Kluyvera</taxon>
    </lineage>
</organism>
<name>A0A6G9RMB5_9ENTR</name>
<dbReference type="EMBL" id="CP050321">
    <property type="protein sequence ID" value="QIR28096.1"/>
    <property type="molecule type" value="Genomic_DNA"/>
</dbReference>
<feature type="chain" id="PRO_5026240143" evidence="4">
    <location>
        <begin position="24"/>
        <end position="442"/>
    </location>
</feature>
<sequence length="442" mass="49966">MKITPLATALLMLMQGCAMSAWAADNQNEYAYLDNAFFRDSSMTLSLKNYWKYLKEENANPTHVHNAWGQGVAVDYQSGYFADFIGVDAVYYGAVKLGASDYFNSRGVLYNNGEGNKKSNAEGYSKFGQRNIKLKYNVADTQLNARWGWQVLKNYGVISTSNRLSPTTYSGISGGISNEHLTLRGAYIENSMDRNSPDKKQLQTNTGEKINHLASGELLWNSQLFSAQYGYGESENYLRRHLLFTQLRPVERLNIGTQIYATEALDNYLAMPASKRDFDHNAWHFAIDASWQADRWSTKWGVGYTSAKKENEVGFYPRHMSKNSRGTFISMAYAGDDYMRDGELVLANISDYKLTPDLAVGLAGNIAQFNYKNNHVRTGEISAFTRWTPSAPPLKNLTVWLMFGPGWSYKTSGKTPVLTNGHYTRTQTLSSEAIIEYRFRMF</sequence>
<evidence type="ECO:0000256" key="2">
    <source>
        <dbReference type="ARBA" id="ARBA00022448"/>
    </source>
</evidence>
<evidence type="ECO:0000256" key="1">
    <source>
        <dbReference type="ARBA" id="ARBA00009075"/>
    </source>
</evidence>
<evidence type="ECO:0000256" key="4">
    <source>
        <dbReference type="SAM" id="SignalP"/>
    </source>
</evidence>
<evidence type="ECO:0000256" key="3">
    <source>
        <dbReference type="ARBA" id="ARBA00022729"/>
    </source>
</evidence>
<accession>A0A6G9RMB5</accession>
<dbReference type="Pfam" id="PF03573">
    <property type="entry name" value="OprD"/>
    <property type="match status" value="1"/>
</dbReference>
<keyword evidence="6" id="KW-1185">Reference proteome</keyword>
<proteinExistence type="inferred from homology"/>
<dbReference type="InterPro" id="IPR023614">
    <property type="entry name" value="Porin_dom_sf"/>
</dbReference>
<dbReference type="RefSeq" id="WP_167576263.1">
    <property type="nucleotide sequence ID" value="NZ_CP050321.1"/>
</dbReference>
<protein>
    <submittedName>
        <fullName evidence="5">OprD family porin</fullName>
    </submittedName>
</protein>
<dbReference type="GO" id="GO:0015288">
    <property type="term" value="F:porin activity"/>
    <property type="evidence" value="ECO:0007669"/>
    <property type="project" value="TreeGrafter"/>
</dbReference>
<keyword evidence="2" id="KW-0813">Transport</keyword>
<dbReference type="PANTHER" id="PTHR34596">
    <property type="entry name" value="CHITOPORIN"/>
    <property type="match status" value="1"/>
</dbReference>
<evidence type="ECO:0000313" key="5">
    <source>
        <dbReference type="EMBL" id="QIR28096.1"/>
    </source>
</evidence>
<feature type="signal peptide" evidence="4">
    <location>
        <begin position="1"/>
        <end position="23"/>
    </location>
</feature>
<dbReference type="KEGG" id="kgn:GY169_15370"/>